<dbReference type="PANTHER" id="PTHR24045">
    <property type="match status" value="1"/>
</dbReference>
<evidence type="ECO:0000256" key="2">
    <source>
        <dbReference type="ARBA" id="ARBA00022679"/>
    </source>
</evidence>
<dbReference type="Proteomes" id="UP000601768">
    <property type="component" value="Unassembled WGS sequence"/>
</dbReference>
<evidence type="ECO:0000256" key="1">
    <source>
        <dbReference type="ARBA" id="ARBA00007583"/>
    </source>
</evidence>
<keyword evidence="7" id="KW-1185">Reference proteome</keyword>
<evidence type="ECO:0000256" key="3">
    <source>
        <dbReference type="ARBA" id="ARBA00023169"/>
    </source>
</evidence>
<keyword evidence="2" id="KW-0808">Transferase</keyword>
<dbReference type="Pfam" id="PF17101">
    <property type="entry name" value="Stealth_CR1"/>
    <property type="match status" value="1"/>
</dbReference>
<sequence>MTEFADPIDIVITWVDGNDPAWLAEKAKYATPNAIMNGADRYRDWDNLQYLFRGIEKFMPWVNHIFFVTWGHLPAWLNTHHDKITIVKHEDFLDKQYLPVFNVNPIEINFHKIKGLSEQFIYFNDDCFVLQPMQQTHFFRQGLPVNAAISNIMHEGVIAPIVLNDLELINKNFNRHKGEGLTKRGIIRKNWRKWFHPGYGLKMLDTLLLLRWKTFSGFVNYHQPQPYLKQTYETVWQQEPAALLQTSASRFRAPTDVNQYLFRYWQFASGQFYPDSVKNAFKRRKYVELRSVENVEKAAVEIESGNYQMYCLNDSMAKGRFTERDATPQEFAYSKQRIKQALHSLLPHASAFEKA</sequence>
<accession>A0A8J6LW43</accession>
<keyword evidence="3" id="KW-0270">Exopolysaccharide synthesis</keyword>
<dbReference type="InterPro" id="IPR047141">
    <property type="entry name" value="Stealth"/>
</dbReference>
<dbReference type="AlphaFoldDB" id="A0A8J6LW43"/>
<dbReference type="InterPro" id="IPR021520">
    <property type="entry name" value="Stealth_CR2"/>
</dbReference>
<dbReference type="GO" id="GO:0000271">
    <property type="term" value="P:polysaccharide biosynthetic process"/>
    <property type="evidence" value="ECO:0007669"/>
    <property type="project" value="UniProtKB-KW"/>
</dbReference>
<dbReference type="EMBL" id="JACNEP010000002">
    <property type="protein sequence ID" value="MBC3765024.1"/>
    <property type="molecule type" value="Genomic_DNA"/>
</dbReference>
<feature type="domain" description="Stealth protein CR1 conserved region 1" evidence="5">
    <location>
        <begin position="7"/>
        <end position="29"/>
    </location>
</feature>
<dbReference type="RefSeq" id="WP_186505485.1">
    <property type="nucleotide sequence ID" value="NZ_JACNEP010000002.1"/>
</dbReference>
<evidence type="ECO:0000313" key="6">
    <source>
        <dbReference type="EMBL" id="MBC3765024.1"/>
    </source>
</evidence>
<dbReference type="PANTHER" id="PTHR24045:SF0">
    <property type="entry name" value="N-ACETYLGLUCOSAMINE-1-PHOSPHOTRANSFERASE SUBUNITS ALPHA_BETA"/>
    <property type="match status" value="1"/>
</dbReference>
<evidence type="ECO:0000313" key="7">
    <source>
        <dbReference type="Proteomes" id="UP000601768"/>
    </source>
</evidence>
<dbReference type="Pfam" id="PF11380">
    <property type="entry name" value="Stealth_CR2"/>
    <property type="match status" value="1"/>
</dbReference>
<reference evidence="6" key="2">
    <citation type="submission" date="2020-08" db="EMBL/GenBank/DDBJ databases">
        <authorList>
            <person name="Lai Q."/>
        </authorList>
    </citation>
    <scope>NUCLEOTIDE SEQUENCE</scope>
    <source>
        <strain evidence="6">S27-2</strain>
    </source>
</reference>
<dbReference type="InterPro" id="IPR031358">
    <property type="entry name" value="Stealth_CR1"/>
</dbReference>
<reference evidence="6" key="1">
    <citation type="journal article" date="2018" name="Int. J. Syst. Evol. Microbiol.">
        <title>Neptunicella marina gen. nov., sp. nov., isolated from surface seawater.</title>
        <authorList>
            <person name="Liu X."/>
            <person name="Lai Q."/>
            <person name="Du Y."/>
            <person name="Zhang X."/>
            <person name="Liu Z."/>
            <person name="Sun F."/>
            <person name="Shao Z."/>
        </authorList>
    </citation>
    <scope>NUCLEOTIDE SEQUENCE</scope>
    <source>
        <strain evidence="6">S27-2</strain>
    </source>
</reference>
<feature type="domain" description="Stealth protein CR2 conserved region 2" evidence="4">
    <location>
        <begin position="41"/>
        <end position="141"/>
    </location>
</feature>
<evidence type="ECO:0000259" key="5">
    <source>
        <dbReference type="Pfam" id="PF17101"/>
    </source>
</evidence>
<protein>
    <submittedName>
        <fullName evidence="6">Stealth CR1 domain-containing protein</fullName>
    </submittedName>
</protein>
<organism evidence="6 7">
    <name type="scientific">Neptunicella marina</name>
    <dbReference type="NCBI Taxonomy" id="2125989"/>
    <lineage>
        <taxon>Bacteria</taxon>
        <taxon>Pseudomonadati</taxon>
        <taxon>Pseudomonadota</taxon>
        <taxon>Gammaproteobacteria</taxon>
        <taxon>Alteromonadales</taxon>
        <taxon>Alteromonadaceae</taxon>
        <taxon>Neptunicella</taxon>
    </lineage>
</organism>
<comment type="caution">
    <text evidence="6">The sequence shown here is derived from an EMBL/GenBank/DDBJ whole genome shotgun (WGS) entry which is preliminary data.</text>
</comment>
<proteinExistence type="inferred from homology"/>
<comment type="similarity">
    <text evidence="1">Belongs to the stealth family.</text>
</comment>
<gene>
    <name evidence="6" type="ORF">H8B19_03985</name>
</gene>
<name>A0A8J6LW43_9ALTE</name>
<dbReference type="GO" id="GO:0016772">
    <property type="term" value="F:transferase activity, transferring phosphorus-containing groups"/>
    <property type="evidence" value="ECO:0007669"/>
    <property type="project" value="InterPro"/>
</dbReference>
<evidence type="ECO:0000259" key="4">
    <source>
        <dbReference type="Pfam" id="PF11380"/>
    </source>
</evidence>